<protein>
    <submittedName>
        <fullName evidence="2">Uncharacterized protein</fullName>
    </submittedName>
</protein>
<name>A0A830I1A4_9CHLO</name>
<gene>
    <name evidence="2" type="ORF">PPROV_001022900</name>
</gene>
<sequence length="481" mass="52430">MVQSWFAQEVQLEADSLEVPTAAVALAEEPKAEQAAEEEATATEVANSIAAAAVLAHPGEGLGGEEIGTGGGGIGRGGGFGTGGGMEANLRAAPIEARRPTGHRDMQVGDEAGGLPEDIASIAPFVSARMNKHHLPTFARWVAALRPCSTQNTVESLRPVLTLSQGLLRDLVDGKIQFQDEEVRRARAECERRLVELREIHALEVSRMEERHAKAMEELMATYQTDVAERRKKMVLSAAFGAVDEARLIDEAVAESMAADELEKELSRLRETSEAEIARLKSDLEIQAKLKNELAENINVMRREHDTKRDELQHTIDELARKIELLNGQNFSLQSHIIDLEDELKRVPRQLPSPDVNLGDLLTTTAYRKIKSMTSTCASAISRVTSDALKSDLGGSATSSELLLFVFARLREEEEEEDVRGWYGVTGSEAVADGEDNEEEANMDGGIKGGLGVISAMVTRRSVWWGGHSEVEAPLKKASMM</sequence>
<organism evidence="2 3">
    <name type="scientific">Pycnococcus provasolii</name>
    <dbReference type="NCBI Taxonomy" id="41880"/>
    <lineage>
        <taxon>Eukaryota</taxon>
        <taxon>Viridiplantae</taxon>
        <taxon>Chlorophyta</taxon>
        <taxon>Pseudoscourfieldiophyceae</taxon>
        <taxon>Pseudoscourfieldiales</taxon>
        <taxon>Pycnococcaceae</taxon>
        <taxon>Pycnococcus</taxon>
    </lineage>
</organism>
<proteinExistence type="predicted"/>
<comment type="caution">
    <text evidence="2">The sequence shown here is derived from an EMBL/GenBank/DDBJ whole genome shotgun (WGS) entry which is preliminary data.</text>
</comment>
<keyword evidence="3" id="KW-1185">Reference proteome</keyword>
<accession>A0A830I1A4</accession>
<evidence type="ECO:0000256" key="1">
    <source>
        <dbReference type="SAM" id="Coils"/>
    </source>
</evidence>
<reference evidence="2" key="1">
    <citation type="submission" date="2020-10" db="EMBL/GenBank/DDBJ databases">
        <title>Unveiling of a novel bifunctional photoreceptor, Dualchrome1, isolated from a cosmopolitan green alga.</title>
        <authorList>
            <person name="Suzuki S."/>
            <person name="Kawachi M."/>
        </authorList>
    </citation>
    <scope>NUCLEOTIDE SEQUENCE</scope>
    <source>
        <strain evidence="2">NIES 2893</strain>
    </source>
</reference>
<evidence type="ECO:0000313" key="2">
    <source>
        <dbReference type="EMBL" id="GHP11501.1"/>
    </source>
</evidence>
<dbReference type="Proteomes" id="UP000660262">
    <property type="component" value="Unassembled WGS sequence"/>
</dbReference>
<feature type="coiled-coil region" evidence="1">
    <location>
        <begin position="252"/>
        <end position="329"/>
    </location>
</feature>
<dbReference type="EMBL" id="BNJQ01000035">
    <property type="protein sequence ID" value="GHP11501.1"/>
    <property type="molecule type" value="Genomic_DNA"/>
</dbReference>
<evidence type="ECO:0000313" key="3">
    <source>
        <dbReference type="Proteomes" id="UP000660262"/>
    </source>
</evidence>
<keyword evidence="1" id="KW-0175">Coiled coil</keyword>
<dbReference type="AlphaFoldDB" id="A0A830I1A4"/>